<dbReference type="EMBL" id="JARKIK010000015">
    <property type="protein sequence ID" value="KAK8747298.1"/>
    <property type="molecule type" value="Genomic_DNA"/>
</dbReference>
<gene>
    <name evidence="2" type="ORF">OTU49_016732</name>
</gene>
<dbReference type="AlphaFoldDB" id="A0AAW0XRX4"/>
<evidence type="ECO:0000313" key="3">
    <source>
        <dbReference type="Proteomes" id="UP001445076"/>
    </source>
</evidence>
<name>A0AAW0XRX4_CHEQU</name>
<dbReference type="PROSITE" id="PS51269">
    <property type="entry name" value="COMM"/>
    <property type="match status" value="1"/>
</dbReference>
<organism evidence="2 3">
    <name type="scientific">Cherax quadricarinatus</name>
    <name type="common">Australian red claw crayfish</name>
    <dbReference type="NCBI Taxonomy" id="27406"/>
    <lineage>
        <taxon>Eukaryota</taxon>
        <taxon>Metazoa</taxon>
        <taxon>Ecdysozoa</taxon>
        <taxon>Arthropoda</taxon>
        <taxon>Crustacea</taxon>
        <taxon>Multicrustacea</taxon>
        <taxon>Malacostraca</taxon>
        <taxon>Eumalacostraca</taxon>
        <taxon>Eucarida</taxon>
        <taxon>Decapoda</taxon>
        <taxon>Pleocyemata</taxon>
        <taxon>Astacidea</taxon>
        <taxon>Parastacoidea</taxon>
        <taxon>Parastacidae</taxon>
        <taxon>Cherax</taxon>
    </lineage>
</organism>
<dbReference type="Proteomes" id="UP001445076">
    <property type="component" value="Unassembled WGS sequence"/>
</dbReference>
<reference evidence="2 3" key="1">
    <citation type="journal article" date="2024" name="BMC Genomics">
        <title>Genome assembly of redclaw crayfish (Cherax quadricarinatus) provides insights into its immune adaptation and hypoxia tolerance.</title>
        <authorList>
            <person name="Liu Z."/>
            <person name="Zheng J."/>
            <person name="Li H."/>
            <person name="Fang K."/>
            <person name="Wang S."/>
            <person name="He J."/>
            <person name="Zhou D."/>
            <person name="Weng S."/>
            <person name="Chi M."/>
            <person name="Gu Z."/>
            <person name="He J."/>
            <person name="Li F."/>
            <person name="Wang M."/>
        </authorList>
    </citation>
    <scope>NUCLEOTIDE SEQUENCE [LARGE SCALE GENOMIC DNA]</scope>
    <source>
        <strain evidence="2">ZL_2023a</strain>
    </source>
</reference>
<dbReference type="Pfam" id="PF07258">
    <property type="entry name" value="COMM_domain"/>
    <property type="match status" value="1"/>
</dbReference>
<evidence type="ECO:0000259" key="1">
    <source>
        <dbReference type="PROSITE" id="PS51269"/>
    </source>
</evidence>
<reference evidence="2" key="2">
    <citation type="submission" date="2024-01" db="EMBL/GenBank/DDBJ databases">
        <authorList>
            <person name="He J."/>
            <person name="Wang M."/>
            <person name="Zheng J."/>
            <person name="Liu Z."/>
        </authorList>
    </citation>
    <scope>NUCLEOTIDE SEQUENCE</scope>
    <source>
        <strain evidence="2">ZL_2023a</strain>
        <tissue evidence="2">Muscle</tissue>
    </source>
</reference>
<sequence>MISSVSSKLSEKQKSNLLVLSQLSNDSFLAAWDSSLQLLKEKKRLARKCQPYYIVNNTKNETELQAEILCQLLESLVQETVSDEDLASILTSSGLQKDRTNLFVSQYDQLQELISLRKQLTNPREHLVDLQWKFGVVAGSSSEDEAGRTFVQVKIVSCVPDGGLTSRHIEMSLQKFYDFLHQLEKAKASLEYMNYL</sequence>
<comment type="caution">
    <text evidence="2">The sequence shown here is derived from an EMBL/GenBank/DDBJ whole genome shotgun (WGS) entry which is preliminary data.</text>
</comment>
<dbReference type="InterPro" id="IPR017920">
    <property type="entry name" value="COMM"/>
</dbReference>
<keyword evidence="3" id="KW-1185">Reference proteome</keyword>
<evidence type="ECO:0000313" key="2">
    <source>
        <dbReference type="EMBL" id="KAK8747298.1"/>
    </source>
</evidence>
<proteinExistence type="predicted"/>
<protein>
    <recommendedName>
        <fullName evidence="1">COMM domain-containing protein</fullName>
    </recommendedName>
</protein>
<accession>A0AAW0XRX4</accession>
<dbReference type="EMBL" id="JARKIK010000015">
    <property type="protein sequence ID" value="KAK8747297.1"/>
    <property type="molecule type" value="Genomic_DNA"/>
</dbReference>
<dbReference type="EMBL" id="JARKIK010000015">
    <property type="protein sequence ID" value="KAK8747296.1"/>
    <property type="molecule type" value="Genomic_DNA"/>
</dbReference>
<feature type="domain" description="COMM" evidence="1">
    <location>
        <begin position="126"/>
        <end position="194"/>
    </location>
</feature>